<keyword evidence="2" id="KW-1133">Transmembrane helix</keyword>
<feature type="transmembrane region" description="Helical" evidence="2">
    <location>
        <begin position="33"/>
        <end position="51"/>
    </location>
</feature>
<keyword evidence="2" id="KW-0812">Transmembrane</keyword>
<proteinExistence type="predicted"/>
<dbReference type="RefSeq" id="WP_307148676.1">
    <property type="nucleotide sequence ID" value="NZ_JAUSTU010000001.1"/>
</dbReference>
<name>A0ABT9UZD7_9BACL</name>
<evidence type="ECO:0000256" key="2">
    <source>
        <dbReference type="SAM" id="Phobius"/>
    </source>
</evidence>
<accession>A0ABT9UZD7</accession>
<sequence>MNPFISFVLRTLLAIPTAGFVWLISFFAFDQTLLLSTVFSIFSGGLMYYSAKAVMKHRFIKSQGLSRKEYKYIETNLDEAKQKIERLNKALFSIKQLTALKQNMEILRISRKIYRITKKEPKRFYLAEKFYFYHLDSYVELAEKYSFLAAQPTRNRELNQSLKDTRRTLDEMRYALEKDLDMVLSNDLDELQFELDVARKNIDTFRHSEFLDESRRLK</sequence>
<evidence type="ECO:0000313" key="4">
    <source>
        <dbReference type="Proteomes" id="UP001231362"/>
    </source>
</evidence>
<dbReference type="Pfam" id="PF10112">
    <property type="entry name" value="Halogen_Hydrol"/>
    <property type="match status" value="1"/>
</dbReference>
<gene>
    <name evidence="3" type="ORF">J2S07_000358</name>
</gene>
<dbReference type="EMBL" id="JAUSTU010000001">
    <property type="protein sequence ID" value="MDQ0154060.1"/>
    <property type="molecule type" value="Genomic_DNA"/>
</dbReference>
<keyword evidence="4" id="KW-1185">Reference proteome</keyword>
<evidence type="ECO:0000313" key="3">
    <source>
        <dbReference type="EMBL" id="MDQ0154060.1"/>
    </source>
</evidence>
<keyword evidence="2" id="KW-0472">Membrane</keyword>
<organism evidence="3 4">
    <name type="scientific">Anoxybacillus andreesenii</name>
    <dbReference type="NCBI Taxonomy" id="1325932"/>
    <lineage>
        <taxon>Bacteria</taxon>
        <taxon>Bacillati</taxon>
        <taxon>Bacillota</taxon>
        <taxon>Bacilli</taxon>
        <taxon>Bacillales</taxon>
        <taxon>Anoxybacillaceae</taxon>
        <taxon>Anoxybacillus</taxon>
    </lineage>
</organism>
<protein>
    <submittedName>
        <fullName evidence="3">5-bromo-4-chloroindolyl phosphate hydrolysis protein</fullName>
    </submittedName>
</protein>
<feature type="transmembrane region" description="Helical" evidence="2">
    <location>
        <begin position="7"/>
        <end position="27"/>
    </location>
</feature>
<feature type="coiled-coil region" evidence="1">
    <location>
        <begin position="70"/>
        <end position="97"/>
    </location>
</feature>
<evidence type="ECO:0000256" key="1">
    <source>
        <dbReference type="SAM" id="Coils"/>
    </source>
</evidence>
<dbReference type="Proteomes" id="UP001231362">
    <property type="component" value="Unassembled WGS sequence"/>
</dbReference>
<comment type="caution">
    <text evidence="3">The sequence shown here is derived from an EMBL/GenBank/DDBJ whole genome shotgun (WGS) entry which is preliminary data.</text>
</comment>
<keyword evidence="1" id="KW-0175">Coiled coil</keyword>
<dbReference type="InterPro" id="IPR018770">
    <property type="entry name" value="ChloroindolylP_hydrolase"/>
</dbReference>
<reference evidence="3 4" key="1">
    <citation type="submission" date="2023-07" db="EMBL/GenBank/DDBJ databases">
        <title>Genomic Encyclopedia of Type Strains, Phase IV (KMG-IV): sequencing the most valuable type-strain genomes for metagenomic binning, comparative biology and taxonomic classification.</title>
        <authorList>
            <person name="Goeker M."/>
        </authorList>
    </citation>
    <scope>NUCLEOTIDE SEQUENCE [LARGE SCALE GENOMIC DNA]</scope>
    <source>
        <strain evidence="3 4">DSM 23948</strain>
    </source>
</reference>